<keyword evidence="2" id="KW-0812">Transmembrane</keyword>
<evidence type="ECO:0000256" key="2">
    <source>
        <dbReference type="SAM" id="Phobius"/>
    </source>
</evidence>
<proteinExistence type="predicted"/>
<feature type="region of interest" description="Disordered" evidence="1">
    <location>
        <begin position="566"/>
        <end position="602"/>
    </location>
</feature>
<protein>
    <recommendedName>
        <fullName evidence="5">Pentapeptide repeat-containing protein</fullName>
    </recommendedName>
</protein>
<dbReference type="Proteomes" id="UP001165065">
    <property type="component" value="Unassembled WGS sequence"/>
</dbReference>
<feature type="compositionally biased region" description="Acidic residues" evidence="1">
    <location>
        <begin position="569"/>
        <end position="602"/>
    </location>
</feature>
<organism evidence="3 4">
    <name type="scientific">Triparma columacea</name>
    <dbReference type="NCBI Taxonomy" id="722753"/>
    <lineage>
        <taxon>Eukaryota</taxon>
        <taxon>Sar</taxon>
        <taxon>Stramenopiles</taxon>
        <taxon>Ochrophyta</taxon>
        <taxon>Bolidophyceae</taxon>
        <taxon>Parmales</taxon>
        <taxon>Triparmaceae</taxon>
        <taxon>Triparma</taxon>
    </lineage>
</organism>
<dbReference type="PANTHER" id="PTHR14136:SF17">
    <property type="entry name" value="BTB_POZ DOMAIN-CONTAINING PROTEIN KCTD9"/>
    <property type="match status" value="1"/>
</dbReference>
<dbReference type="InterPro" id="IPR001646">
    <property type="entry name" value="5peptide_repeat"/>
</dbReference>
<name>A0A9W7L675_9STRA</name>
<evidence type="ECO:0000256" key="1">
    <source>
        <dbReference type="SAM" id="MobiDB-lite"/>
    </source>
</evidence>
<feature type="region of interest" description="Disordered" evidence="1">
    <location>
        <begin position="85"/>
        <end position="106"/>
    </location>
</feature>
<dbReference type="SUPFAM" id="SSF141571">
    <property type="entry name" value="Pentapeptide repeat-like"/>
    <property type="match status" value="1"/>
</dbReference>
<dbReference type="PANTHER" id="PTHR14136">
    <property type="entry name" value="BTB_POZ DOMAIN-CONTAINING PROTEIN KCTD9"/>
    <property type="match status" value="1"/>
</dbReference>
<evidence type="ECO:0008006" key="5">
    <source>
        <dbReference type="Google" id="ProtNLM"/>
    </source>
</evidence>
<keyword evidence="2" id="KW-0472">Membrane</keyword>
<evidence type="ECO:0000313" key="4">
    <source>
        <dbReference type="Proteomes" id="UP001165065"/>
    </source>
</evidence>
<dbReference type="EMBL" id="BRYA01000783">
    <property type="protein sequence ID" value="GMI32540.1"/>
    <property type="molecule type" value="Genomic_DNA"/>
</dbReference>
<evidence type="ECO:0000313" key="3">
    <source>
        <dbReference type="EMBL" id="GMI32540.1"/>
    </source>
</evidence>
<accession>A0A9W7L675</accession>
<keyword evidence="4" id="KW-1185">Reference proteome</keyword>
<dbReference type="AlphaFoldDB" id="A0A9W7L675"/>
<dbReference type="InterPro" id="IPR051082">
    <property type="entry name" value="Pentapeptide-BTB/POZ_domain"/>
</dbReference>
<dbReference type="Pfam" id="PF00805">
    <property type="entry name" value="Pentapeptide"/>
    <property type="match status" value="2"/>
</dbReference>
<feature type="transmembrane region" description="Helical" evidence="2">
    <location>
        <begin position="860"/>
        <end position="888"/>
    </location>
</feature>
<reference evidence="4" key="1">
    <citation type="journal article" date="2023" name="Commun. Biol.">
        <title>Genome analysis of Parmales, the sister group of diatoms, reveals the evolutionary specialization of diatoms from phago-mixotrophs to photoautotrophs.</title>
        <authorList>
            <person name="Ban H."/>
            <person name="Sato S."/>
            <person name="Yoshikawa S."/>
            <person name="Yamada K."/>
            <person name="Nakamura Y."/>
            <person name="Ichinomiya M."/>
            <person name="Sato N."/>
            <person name="Blanc-Mathieu R."/>
            <person name="Endo H."/>
            <person name="Kuwata A."/>
            <person name="Ogata H."/>
        </authorList>
    </citation>
    <scope>NUCLEOTIDE SEQUENCE [LARGE SCALE GENOMIC DNA]</scope>
</reference>
<sequence>MASEEKETTRVDYNALALSLSEEWKKGVPKYTWAGFPNSGNYGWKGFGRARKDLKKKEGCVLMITQLPDDTCCISPNAGNAYFNKSSPIKEEDDVSGYPAQDSDKEGDNTYFKVVPNVGSVALPMNDVGEFTPSLLNPHEPGTEEHESWTKSETWKETDELKKVIFVYNFFEFYDPKDSVCELSGTSQPRFSDYNTGVYVPIPYHPLRPLSTKKFEVKSDGSGWKNPVAMSSNEWAFIVPLTESGLNERGALAGTWVVPDFIRNVKVVGKTFRNVSFEGRVFSNCLFENVEFINCNFTRCSFENKVDKVASKVLQAFAKDGARTTKSQGASSGENLETPTIFTGTTFSGCDFSEAKLDSFRPLYDRDNMSTFKKCEFIKVSGLTNTGLIKDFSTVNFENCRFGGYDGRYEMSIYVIDSGSFLDCVFWGTMSGCKFSNIDIKRCTFHSVMDGVHFRKCNLDRTKIMPLKSSDTSTELNFEDSNLSRVDFTRADLSAANFYGTNISGANFADADLGTATGFDKIKKGNQITWKVPKPLVKKPLPAIKVGSITVLVKILRGSAFAAIGKMEDSDDESDDGDTDEDEDEDEGEEGSGSEEEEEDGLGESFEAKIEALMDKPEQIQAMLGSILGGDMEAMKDMAEKAKGTPTGAKIYAMGEDFTMAAKMKMIEAINRRTDQLQSSVGDKKKFANFKRKLDKALKSKRANMVNDSIKQLTGISAQMGAGYLNSLVLAGNTPAPKMKKQLGELTYLLERISKTTEPVLLTTMGDSVEDWKALWELQHDVKGEKARAILETIFADPKVILALGLAEQLNTARVPPPGCLKIIKGGLSAHMKHNFFKYRNAIMKEETAIERVMAKQQQIIALGVSLFTSVMIGFFSFIASIMSSLILGPS</sequence>
<gene>
    <name evidence="3" type="ORF">TrCOL_g3272</name>
</gene>
<dbReference type="OrthoDB" id="187416at2759"/>
<keyword evidence="2" id="KW-1133">Transmembrane helix</keyword>
<comment type="caution">
    <text evidence="3">The sequence shown here is derived from an EMBL/GenBank/DDBJ whole genome shotgun (WGS) entry which is preliminary data.</text>
</comment>
<dbReference type="Gene3D" id="2.160.20.80">
    <property type="entry name" value="E3 ubiquitin-protein ligase SopA"/>
    <property type="match status" value="2"/>
</dbReference>